<keyword evidence="2" id="KW-0624">Polysaccharide degradation</keyword>
<dbReference type="Proteomes" id="UP001596156">
    <property type="component" value="Unassembled WGS sequence"/>
</dbReference>
<feature type="compositionally biased region" description="Low complexity" evidence="3">
    <location>
        <begin position="403"/>
        <end position="418"/>
    </location>
</feature>
<feature type="signal peptide" evidence="4">
    <location>
        <begin position="1"/>
        <end position="19"/>
    </location>
</feature>
<keyword evidence="2" id="KW-0964">Secreted</keyword>
<evidence type="ECO:0000256" key="3">
    <source>
        <dbReference type="SAM" id="MobiDB-lite"/>
    </source>
</evidence>
<dbReference type="InterPro" id="IPR045032">
    <property type="entry name" value="PEL"/>
</dbReference>
<dbReference type="SMART" id="SM00656">
    <property type="entry name" value="Amb_all"/>
    <property type="match status" value="1"/>
</dbReference>
<name>A0ABW0D149_STRFI</name>
<comment type="similarity">
    <text evidence="2">Belongs to the polysaccharide lyase 1 family.</text>
</comment>
<dbReference type="Gene3D" id="2.160.20.10">
    <property type="entry name" value="Single-stranded right-handed beta-helix, Pectin lyase-like"/>
    <property type="match status" value="1"/>
</dbReference>
<dbReference type="RefSeq" id="WP_344641872.1">
    <property type="nucleotide sequence ID" value="NZ_BAAASS010000001.1"/>
</dbReference>
<keyword evidence="1 2" id="KW-0456">Lyase</keyword>
<protein>
    <submittedName>
        <fullName evidence="6">Polysaccharide lyase family 1 protein</fullName>
    </submittedName>
</protein>
<organism evidence="6 7">
    <name type="scientific">Streptomyces fimbriatus</name>
    <dbReference type="NCBI Taxonomy" id="68197"/>
    <lineage>
        <taxon>Bacteria</taxon>
        <taxon>Bacillati</taxon>
        <taxon>Actinomycetota</taxon>
        <taxon>Actinomycetes</taxon>
        <taxon>Kitasatosporales</taxon>
        <taxon>Streptomycetaceae</taxon>
        <taxon>Streptomyces</taxon>
    </lineage>
</organism>
<feature type="domain" description="Pectate lyase" evidence="5">
    <location>
        <begin position="78"/>
        <end position="288"/>
    </location>
</feature>
<dbReference type="InterPro" id="IPR011050">
    <property type="entry name" value="Pectin_lyase_fold/virulence"/>
</dbReference>
<accession>A0ABW0D149</accession>
<keyword evidence="7" id="KW-1185">Reference proteome</keyword>
<dbReference type="SUPFAM" id="SSF49785">
    <property type="entry name" value="Galactose-binding domain-like"/>
    <property type="match status" value="1"/>
</dbReference>
<evidence type="ECO:0000256" key="4">
    <source>
        <dbReference type="SAM" id="SignalP"/>
    </source>
</evidence>
<keyword evidence="2" id="KW-0119">Carbohydrate metabolism</keyword>
<keyword evidence="4" id="KW-0732">Signal</keyword>
<evidence type="ECO:0000256" key="1">
    <source>
        <dbReference type="ARBA" id="ARBA00023239"/>
    </source>
</evidence>
<feature type="chain" id="PRO_5046045940" evidence="4">
    <location>
        <begin position="20"/>
        <end position="519"/>
    </location>
</feature>
<dbReference type="InterPro" id="IPR008979">
    <property type="entry name" value="Galactose-bd-like_sf"/>
</dbReference>
<dbReference type="PANTHER" id="PTHR31683">
    <property type="entry name" value="PECTATE LYASE 18-RELATED"/>
    <property type="match status" value="1"/>
</dbReference>
<proteinExistence type="inferred from homology"/>
<comment type="subcellular location">
    <subcellularLocation>
        <location evidence="2">Secreted</location>
    </subcellularLocation>
</comment>
<dbReference type="Gene3D" id="2.60.120.260">
    <property type="entry name" value="Galactose-binding domain-like"/>
    <property type="match status" value="1"/>
</dbReference>
<evidence type="ECO:0000313" key="6">
    <source>
        <dbReference type="EMBL" id="MFC5224083.1"/>
    </source>
</evidence>
<gene>
    <name evidence="6" type="ORF">ACFPN6_05575</name>
</gene>
<dbReference type="InterPro" id="IPR002022">
    <property type="entry name" value="Pec_lyase"/>
</dbReference>
<comment type="caution">
    <text evidence="6">The sequence shown here is derived from an EMBL/GenBank/DDBJ whole genome shotgun (WGS) entry which is preliminary data.</text>
</comment>
<evidence type="ECO:0000256" key="2">
    <source>
        <dbReference type="RuleBase" id="RU361173"/>
    </source>
</evidence>
<evidence type="ECO:0000313" key="7">
    <source>
        <dbReference type="Proteomes" id="UP001596156"/>
    </source>
</evidence>
<sequence length="519" mass="53111">MRRPVALRLSALLATGALAAAAGMTLSTPEASAATTGATGYATQNGGTTGGAGGQTVRATTGTAIHAALCNRASRSTPVTIQVEGTINHANTSKVSGGSCSTADGVIELKQISNVTIVGVGGGAVFDQLGIHIRESSNIIIQNVTVRNVKKSGSPTSNGGDAIGMESGVRNVWVDHVTLEASGGESEGFDGLFDMKDNTQYVTLSYSILRNSGRGGLIGSSESDTSNGYVTFHHNLYENIDSRTPLLRGGIAHIYNNHYKGLNESGINSRAGARAKVDNNYFEDSKDVLGTFYTDAAGYWQVSGNIFDNVTWSSRGEDNNPAGPNPQSNTTVSVPYSYGLDGASCVPGIVSQTAGANKGLKVSDGNCSPQTPDPTPTDPTPTPTDPTPTPTDPTTPPSGTNLSIGAGADGSSKADGTSYGNVRDGNMSTYWSPAGSTGSVSVKWGSPTTVSKVNIREASGAVGNIGSWRLVNHDTGAVLASGSGAGVISVPRTTLSKITFQITGSSGTPRVAEFETYAG</sequence>
<evidence type="ECO:0000259" key="5">
    <source>
        <dbReference type="SMART" id="SM00656"/>
    </source>
</evidence>
<feature type="compositionally biased region" description="Polar residues" evidence="3">
    <location>
        <begin position="325"/>
        <end position="334"/>
    </location>
</feature>
<dbReference type="PANTHER" id="PTHR31683:SF18">
    <property type="entry name" value="PECTATE LYASE 21-RELATED"/>
    <property type="match status" value="1"/>
</dbReference>
<dbReference type="Pfam" id="PF00544">
    <property type="entry name" value="Pectate_lyase_4"/>
    <property type="match status" value="1"/>
</dbReference>
<reference evidence="7" key="1">
    <citation type="journal article" date="2019" name="Int. J. Syst. Evol. Microbiol.">
        <title>The Global Catalogue of Microorganisms (GCM) 10K type strain sequencing project: providing services to taxonomists for standard genome sequencing and annotation.</title>
        <authorList>
            <consortium name="The Broad Institute Genomics Platform"/>
            <consortium name="The Broad Institute Genome Sequencing Center for Infectious Disease"/>
            <person name="Wu L."/>
            <person name="Ma J."/>
        </authorList>
    </citation>
    <scope>NUCLEOTIDE SEQUENCE [LARGE SCALE GENOMIC DNA]</scope>
    <source>
        <strain evidence="7">CCM 8479</strain>
    </source>
</reference>
<feature type="compositionally biased region" description="Pro residues" evidence="3">
    <location>
        <begin position="371"/>
        <end position="396"/>
    </location>
</feature>
<dbReference type="InterPro" id="IPR012334">
    <property type="entry name" value="Pectin_lyas_fold"/>
</dbReference>
<feature type="region of interest" description="Disordered" evidence="3">
    <location>
        <begin position="361"/>
        <end position="420"/>
    </location>
</feature>
<dbReference type="EMBL" id="JBHSKL010000005">
    <property type="protein sequence ID" value="MFC5224083.1"/>
    <property type="molecule type" value="Genomic_DNA"/>
</dbReference>
<dbReference type="SUPFAM" id="SSF51126">
    <property type="entry name" value="Pectin lyase-like"/>
    <property type="match status" value="1"/>
</dbReference>
<feature type="region of interest" description="Disordered" evidence="3">
    <location>
        <begin position="315"/>
        <end position="334"/>
    </location>
</feature>
<dbReference type="GO" id="GO:0016829">
    <property type="term" value="F:lyase activity"/>
    <property type="evidence" value="ECO:0007669"/>
    <property type="project" value="UniProtKB-KW"/>
</dbReference>